<dbReference type="GO" id="GO:0003677">
    <property type="term" value="F:DNA binding"/>
    <property type="evidence" value="ECO:0007669"/>
    <property type="project" value="InterPro"/>
</dbReference>
<evidence type="ECO:0000256" key="4">
    <source>
        <dbReference type="ARBA" id="ARBA00023082"/>
    </source>
</evidence>
<dbReference type="InterPro" id="IPR013324">
    <property type="entry name" value="RNA_pol_sigma_r3/r4-like"/>
</dbReference>
<dbReference type="Gene3D" id="1.10.10.10">
    <property type="entry name" value="Winged helix-like DNA-binding domain superfamily/Winged helix DNA-binding domain"/>
    <property type="match status" value="1"/>
</dbReference>
<dbReference type="Gene3D" id="3.10.450.50">
    <property type="match status" value="1"/>
</dbReference>
<dbReference type="InterPro" id="IPR013249">
    <property type="entry name" value="RNA_pol_sigma70_r4_t2"/>
</dbReference>
<organism evidence="9 10">
    <name type="scientific">Amycolatopsis taiwanensis</name>
    <dbReference type="NCBI Taxonomy" id="342230"/>
    <lineage>
        <taxon>Bacteria</taxon>
        <taxon>Bacillati</taxon>
        <taxon>Actinomycetota</taxon>
        <taxon>Actinomycetes</taxon>
        <taxon>Pseudonocardiales</taxon>
        <taxon>Pseudonocardiaceae</taxon>
        <taxon>Amycolatopsis</taxon>
    </lineage>
</organism>
<dbReference type="InterPro" id="IPR014284">
    <property type="entry name" value="RNA_pol_sigma-70_dom"/>
</dbReference>
<keyword evidence="9" id="KW-0240">DNA-directed RNA polymerase</keyword>
<dbReference type="InterPro" id="IPR037401">
    <property type="entry name" value="SnoaL-like"/>
</dbReference>
<evidence type="ECO:0000256" key="2">
    <source>
        <dbReference type="ARBA" id="ARBA00011344"/>
    </source>
</evidence>
<dbReference type="EMBL" id="BSTI01000011">
    <property type="protein sequence ID" value="GLY68429.1"/>
    <property type="molecule type" value="Genomic_DNA"/>
</dbReference>
<proteinExistence type="inferred from homology"/>
<dbReference type="InterPro" id="IPR032710">
    <property type="entry name" value="NTF2-like_dom_sf"/>
</dbReference>
<dbReference type="GO" id="GO:0016987">
    <property type="term" value="F:sigma factor activity"/>
    <property type="evidence" value="ECO:0007669"/>
    <property type="project" value="UniProtKB-KW"/>
</dbReference>
<sequence>METDKLTRFQAERGRLFGLAYRMLGEASEAEDVVQDVYLRWARSESVDVPEAWLTKVATNLCLNRLTSARARREQYVGPWLPEPVFTADGDFGPLETVEQRDSLALGVLVLLERLTPPERAAFVLREAFDYSHREIAEILDVEESHARQLYRRAREHVGEPRKRFTASVAQRTKIVERFVAATVEGDVEGLERLLAEDVVSWADGGGKATAARRPVSGRADVARLFSGLQRHPRAANATLSIELVNGDPAVVVYESEVLTYLFVPEVADDRIVAVRVIANPDKLAFAVRQRR</sequence>
<name>A0A9W6R3F8_9PSEU</name>
<dbReference type="NCBIfam" id="NF007214">
    <property type="entry name" value="PRK09636.1"/>
    <property type="match status" value="1"/>
</dbReference>
<dbReference type="PANTHER" id="PTHR30173">
    <property type="entry name" value="SIGMA 19 FACTOR"/>
    <property type="match status" value="1"/>
</dbReference>
<dbReference type="GO" id="GO:0006352">
    <property type="term" value="P:DNA-templated transcription initiation"/>
    <property type="evidence" value="ECO:0007669"/>
    <property type="project" value="InterPro"/>
</dbReference>
<evidence type="ECO:0000259" key="6">
    <source>
        <dbReference type="Pfam" id="PF04542"/>
    </source>
</evidence>
<keyword evidence="4" id="KW-0731">Sigma factor</keyword>
<dbReference type="GO" id="GO:0000428">
    <property type="term" value="C:DNA-directed RNA polymerase complex"/>
    <property type="evidence" value="ECO:0007669"/>
    <property type="project" value="UniProtKB-KW"/>
</dbReference>
<evidence type="ECO:0000259" key="8">
    <source>
        <dbReference type="Pfam" id="PF12680"/>
    </source>
</evidence>
<dbReference type="Pfam" id="PF12680">
    <property type="entry name" value="SnoaL_2"/>
    <property type="match status" value="1"/>
</dbReference>
<keyword evidence="10" id="KW-1185">Reference proteome</keyword>
<keyword evidence="5" id="KW-0804">Transcription</keyword>
<dbReference type="InterPro" id="IPR007627">
    <property type="entry name" value="RNA_pol_sigma70_r2"/>
</dbReference>
<reference evidence="9" key="1">
    <citation type="submission" date="2023-03" db="EMBL/GenBank/DDBJ databases">
        <title>Amycolatopsis taiwanensis NBRC 103393.</title>
        <authorList>
            <person name="Ichikawa N."/>
            <person name="Sato H."/>
            <person name="Tonouchi N."/>
        </authorList>
    </citation>
    <scope>NUCLEOTIDE SEQUENCE</scope>
    <source>
        <strain evidence="9">NBRC 103393</strain>
    </source>
</reference>
<comment type="caution">
    <text evidence="9">The sequence shown here is derived from an EMBL/GenBank/DDBJ whole genome shotgun (WGS) entry which is preliminary data.</text>
</comment>
<dbReference type="NCBIfam" id="TIGR02937">
    <property type="entry name" value="sigma70-ECF"/>
    <property type="match status" value="1"/>
</dbReference>
<comment type="similarity">
    <text evidence="1">Belongs to the sigma-70 factor family. ECF subfamily.</text>
</comment>
<evidence type="ECO:0000259" key="7">
    <source>
        <dbReference type="Pfam" id="PF08281"/>
    </source>
</evidence>
<keyword evidence="3" id="KW-0805">Transcription regulation</keyword>
<feature type="domain" description="SnoaL-like" evidence="8">
    <location>
        <begin position="176"/>
        <end position="273"/>
    </location>
</feature>
<evidence type="ECO:0000313" key="10">
    <source>
        <dbReference type="Proteomes" id="UP001165136"/>
    </source>
</evidence>
<dbReference type="NCBIfam" id="TIGR02957">
    <property type="entry name" value="SigX4"/>
    <property type="match status" value="1"/>
</dbReference>
<protein>
    <submittedName>
        <fullName evidence="9">DNA-directed RNA polymerase sigma-70 factor</fullName>
    </submittedName>
</protein>
<dbReference type="SUPFAM" id="SSF88946">
    <property type="entry name" value="Sigma2 domain of RNA polymerase sigma factors"/>
    <property type="match status" value="1"/>
</dbReference>
<dbReference type="Pfam" id="PF04542">
    <property type="entry name" value="Sigma70_r2"/>
    <property type="match status" value="1"/>
</dbReference>
<dbReference type="Pfam" id="PF08281">
    <property type="entry name" value="Sigma70_r4_2"/>
    <property type="match status" value="1"/>
</dbReference>
<dbReference type="InterPro" id="IPR052704">
    <property type="entry name" value="ECF_Sigma-70_Domain"/>
</dbReference>
<comment type="subunit">
    <text evidence="2">Interacts transiently with the RNA polymerase catalytic core formed by RpoA, RpoB, RpoC and RpoZ (2 alpha, 1 beta, 1 beta' and 1 omega subunit) to form the RNA polymerase holoenzyme that can initiate transcription.</text>
</comment>
<dbReference type="SUPFAM" id="SSF88659">
    <property type="entry name" value="Sigma3 and sigma4 domains of RNA polymerase sigma factors"/>
    <property type="match status" value="1"/>
</dbReference>
<evidence type="ECO:0000256" key="1">
    <source>
        <dbReference type="ARBA" id="ARBA00010641"/>
    </source>
</evidence>
<gene>
    <name evidence="9" type="primary">rpoE</name>
    <name evidence="9" type="ORF">Atai01_50480</name>
</gene>
<accession>A0A9W6R3F8</accession>
<feature type="domain" description="RNA polymerase sigma-70 region 2" evidence="6">
    <location>
        <begin position="9"/>
        <end position="70"/>
    </location>
</feature>
<dbReference type="InterPro" id="IPR036388">
    <property type="entry name" value="WH-like_DNA-bd_sf"/>
</dbReference>
<feature type="domain" description="RNA polymerase sigma factor 70 region 4 type 2" evidence="7">
    <location>
        <begin position="109"/>
        <end position="157"/>
    </location>
</feature>
<dbReference type="SUPFAM" id="SSF54427">
    <property type="entry name" value="NTF2-like"/>
    <property type="match status" value="1"/>
</dbReference>
<evidence type="ECO:0000256" key="5">
    <source>
        <dbReference type="ARBA" id="ARBA00023163"/>
    </source>
</evidence>
<dbReference type="Proteomes" id="UP001165136">
    <property type="component" value="Unassembled WGS sequence"/>
</dbReference>
<evidence type="ECO:0000256" key="3">
    <source>
        <dbReference type="ARBA" id="ARBA00023015"/>
    </source>
</evidence>
<dbReference type="AlphaFoldDB" id="A0A9W6R3F8"/>
<dbReference type="InterPro" id="IPR014303">
    <property type="entry name" value="RNA_pol_sigma-70_ECF"/>
</dbReference>
<dbReference type="PANTHER" id="PTHR30173:SF36">
    <property type="entry name" value="ECF RNA POLYMERASE SIGMA FACTOR SIGJ"/>
    <property type="match status" value="1"/>
</dbReference>
<dbReference type="InterPro" id="IPR013325">
    <property type="entry name" value="RNA_pol_sigma_r2"/>
</dbReference>
<evidence type="ECO:0000313" key="9">
    <source>
        <dbReference type="EMBL" id="GLY68429.1"/>
    </source>
</evidence>
<dbReference type="Gene3D" id="1.10.1740.10">
    <property type="match status" value="1"/>
</dbReference>